<comment type="catalytic activity">
    <reaction evidence="1">
        <text>Hydrolysis of alpha-(2-&gt;3)-, alpha-(2-&gt;6)-, alpha-(2-&gt;8)- glycosidic linkages of terminal sialic acid residues in oligosaccharides, glycoproteins, glycolipids, colominic acid and synthetic substrates.</text>
        <dbReference type="EC" id="3.2.1.18"/>
    </reaction>
</comment>
<dbReference type="Proteomes" id="UP000280819">
    <property type="component" value="Unassembled WGS sequence"/>
</dbReference>
<evidence type="ECO:0000256" key="3">
    <source>
        <dbReference type="ARBA" id="ARBA00012733"/>
    </source>
</evidence>
<dbReference type="CDD" id="cd15482">
    <property type="entry name" value="Sialidase_non-viral"/>
    <property type="match status" value="1"/>
</dbReference>
<proteinExistence type="inferred from homology"/>
<dbReference type="Pfam" id="PF13088">
    <property type="entry name" value="BNR_2"/>
    <property type="match status" value="1"/>
</dbReference>
<name>A0A3P1TA23_9ACTN</name>
<dbReference type="EMBL" id="RQZG01000004">
    <property type="protein sequence ID" value="RRD06045.1"/>
    <property type="molecule type" value="Genomic_DNA"/>
</dbReference>
<dbReference type="InterPro" id="IPR011040">
    <property type="entry name" value="Sialidase"/>
</dbReference>
<accession>A0A3P1TA23</accession>
<dbReference type="GO" id="GO:0006689">
    <property type="term" value="P:ganglioside catabolic process"/>
    <property type="evidence" value="ECO:0007669"/>
    <property type="project" value="TreeGrafter"/>
</dbReference>
<feature type="domain" description="Sialidase" evidence="5">
    <location>
        <begin position="89"/>
        <end position="394"/>
    </location>
</feature>
<dbReference type="SUPFAM" id="SSF50939">
    <property type="entry name" value="Sialidases"/>
    <property type="match status" value="1"/>
</dbReference>
<evidence type="ECO:0000256" key="1">
    <source>
        <dbReference type="ARBA" id="ARBA00000427"/>
    </source>
</evidence>
<dbReference type="PANTHER" id="PTHR10628:SF30">
    <property type="entry name" value="EXO-ALPHA-SIALIDASE"/>
    <property type="match status" value="1"/>
</dbReference>
<protein>
    <recommendedName>
        <fullName evidence="3">exo-alpha-sialidase</fullName>
        <ecNumber evidence="3">3.2.1.18</ecNumber>
    </recommendedName>
</protein>
<dbReference type="PANTHER" id="PTHR10628">
    <property type="entry name" value="SIALIDASE"/>
    <property type="match status" value="1"/>
</dbReference>
<sequence length="739" mass="80102">MKLEGELMSQPLKLIRLLVTCIAVTAATLLGAVTVRADEPGRTGLQSFDLDRDLDLGWTSQKLADGGTAGFTCSRIPALTTANNGWVIAAWDGRPGTCADAPQPNSIVYTVSKDDGATWSEVKVMAQGNPDPEQRGFSDPSFVVDRETGRIFAFFVMSYDWGWPQRDRTITDPRHVMHAVHFHSDDNGETWEGPTEVTDALNPAPRNEVWTGRFAASGEGIQLRYGTHAGRLIQQYTVYNTVTDDYWAVSLYSDDHGATWQAGAPVGPGMDENKVVELSDGTVMLNSRKSDGTGGRYVARSTDGGETWSERTTDHTLIDPQNNASIIRAFPNAPEGSADAKVLLFSNSAASSRTNGTIRVSFDDGRTWSDSTVFEPGAMSYSTMTTLADGSLGILYERSHPTIWFGKLSWKSLGATGITMTSPTVLHRGENQVEITIANPVGEALPAGQLHLSTRGGLTGDAIQVPTVPAGGTVTVMVPLTLPADANPGPLTLQGNYVVEGRTVVKEIPVTVELRDGEEITDKLLEVLINRKSEPQESYQAGDKVSFWVRVSNRADHAITAYPVGDGWENLFPTCRWANLPTQPRGNYNCGLTGNSGNNPPTYTITAQDIERGWFIPTMTWKVAAANDREARNPIQTLTFTGEKVLLPTSPQETPEPKLELSTAVVPYRTILIARLSGFQPEEQVALQVGTRRARTVTADAEGRATLHQAIDRRSCPETCTVTATGEASGQVSAEFRRG</sequence>
<comment type="caution">
    <text evidence="6">The sequence shown here is derived from an EMBL/GenBank/DDBJ whole genome shotgun (WGS) entry which is preliminary data.</text>
</comment>
<dbReference type="GO" id="GO:0004308">
    <property type="term" value="F:exo-alpha-sialidase activity"/>
    <property type="evidence" value="ECO:0007669"/>
    <property type="project" value="UniProtKB-EC"/>
</dbReference>
<dbReference type="AlphaFoldDB" id="A0A3P1TA23"/>
<dbReference type="GO" id="GO:0009313">
    <property type="term" value="P:oligosaccharide catabolic process"/>
    <property type="evidence" value="ECO:0007669"/>
    <property type="project" value="TreeGrafter"/>
</dbReference>
<feature type="region of interest" description="Disordered" evidence="4">
    <location>
        <begin position="287"/>
        <end position="308"/>
    </location>
</feature>
<dbReference type="OrthoDB" id="3797695at2"/>
<dbReference type="InterPro" id="IPR036278">
    <property type="entry name" value="Sialidase_sf"/>
</dbReference>
<gene>
    <name evidence="6" type="ORF">EII34_05005</name>
</gene>
<evidence type="ECO:0000313" key="7">
    <source>
        <dbReference type="Proteomes" id="UP000280819"/>
    </source>
</evidence>
<dbReference type="InterPro" id="IPR026856">
    <property type="entry name" value="Sialidase_fam"/>
</dbReference>
<dbReference type="Gene3D" id="2.120.10.10">
    <property type="match status" value="1"/>
</dbReference>
<evidence type="ECO:0000313" key="6">
    <source>
        <dbReference type="EMBL" id="RRD06045.1"/>
    </source>
</evidence>
<dbReference type="GO" id="GO:0016020">
    <property type="term" value="C:membrane"/>
    <property type="evidence" value="ECO:0007669"/>
    <property type="project" value="TreeGrafter"/>
</dbReference>
<dbReference type="EC" id="3.2.1.18" evidence="3"/>
<comment type="similarity">
    <text evidence="2">Belongs to the glycosyl hydrolase 33 family.</text>
</comment>
<evidence type="ECO:0000256" key="2">
    <source>
        <dbReference type="ARBA" id="ARBA00009348"/>
    </source>
</evidence>
<evidence type="ECO:0000259" key="5">
    <source>
        <dbReference type="Pfam" id="PF13088"/>
    </source>
</evidence>
<organism evidence="6 7">
    <name type="scientific">Arachnia propionica</name>
    <dbReference type="NCBI Taxonomy" id="1750"/>
    <lineage>
        <taxon>Bacteria</taxon>
        <taxon>Bacillati</taxon>
        <taxon>Actinomycetota</taxon>
        <taxon>Actinomycetes</taxon>
        <taxon>Propionibacteriales</taxon>
        <taxon>Propionibacteriaceae</taxon>
        <taxon>Arachnia</taxon>
    </lineage>
</organism>
<dbReference type="GO" id="GO:0005737">
    <property type="term" value="C:cytoplasm"/>
    <property type="evidence" value="ECO:0007669"/>
    <property type="project" value="TreeGrafter"/>
</dbReference>
<reference evidence="6 7" key="1">
    <citation type="submission" date="2018-11" db="EMBL/GenBank/DDBJ databases">
        <title>Genomes From Bacteria Associated with the Canine Oral Cavity: a Test Case for Automated Genome-Based Taxonomic Assignment.</title>
        <authorList>
            <person name="Coil D.A."/>
            <person name="Jospin G."/>
            <person name="Darling A.E."/>
            <person name="Wallis C."/>
            <person name="Davis I.J."/>
            <person name="Harris S."/>
            <person name="Eisen J.A."/>
            <person name="Holcombe L.J."/>
            <person name="O'Flynn C."/>
        </authorList>
    </citation>
    <scope>NUCLEOTIDE SEQUENCE [LARGE SCALE GENOMIC DNA]</scope>
    <source>
        <strain evidence="6 7">OH887_COT-365</strain>
    </source>
</reference>
<evidence type="ECO:0000256" key="4">
    <source>
        <dbReference type="SAM" id="MobiDB-lite"/>
    </source>
</evidence>